<feature type="transmembrane region" description="Helical" evidence="1">
    <location>
        <begin position="22"/>
        <end position="45"/>
    </location>
</feature>
<evidence type="ECO:0000256" key="1">
    <source>
        <dbReference type="SAM" id="Phobius"/>
    </source>
</evidence>
<organism evidence="2 3">
    <name type="scientific">Rhodoglobus vestalii</name>
    <dbReference type="NCBI Taxonomy" id="193384"/>
    <lineage>
        <taxon>Bacteria</taxon>
        <taxon>Bacillati</taxon>
        <taxon>Actinomycetota</taxon>
        <taxon>Actinomycetes</taxon>
        <taxon>Micrococcales</taxon>
        <taxon>Microbacteriaceae</taxon>
        <taxon>Rhodoglobus</taxon>
    </lineage>
</organism>
<reference evidence="2 3" key="1">
    <citation type="submission" date="2019-06" db="EMBL/GenBank/DDBJ databases">
        <title>Sequencing the genomes of 1000 actinobacteria strains.</title>
        <authorList>
            <person name="Klenk H.-P."/>
        </authorList>
    </citation>
    <scope>NUCLEOTIDE SEQUENCE [LARGE SCALE GENOMIC DNA]</scope>
    <source>
        <strain evidence="2 3">DSM 21947</strain>
    </source>
</reference>
<feature type="transmembrane region" description="Helical" evidence="1">
    <location>
        <begin position="217"/>
        <end position="237"/>
    </location>
</feature>
<name>A0A8H2PZ55_9MICO</name>
<evidence type="ECO:0000313" key="3">
    <source>
        <dbReference type="Proteomes" id="UP000316560"/>
    </source>
</evidence>
<feature type="transmembrane region" description="Helical" evidence="1">
    <location>
        <begin position="136"/>
        <end position="160"/>
    </location>
</feature>
<keyword evidence="3" id="KW-1185">Reference proteome</keyword>
<protein>
    <submittedName>
        <fullName evidence="2">Uncharacterized protein</fullName>
    </submittedName>
</protein>
<sequence length="239" mass="24892">MTSDIATEPITGTSKRTRVFNVVSDGITGLLVVIIIFALVVGFSIDVLGTPFAVGFGIWAAVCGLVSFPALAVLALSKPRIPLRERSALAASASWFARVVFSAFVFALSIVLGSVAGVVASNASNGGEDLESGLGLAFSVLGTAVLFPTVLAAAAFAFLVMGTRWCWDLGSIVTEGRGGHVRALVERRWTGPLSMSPRLHTLVDLFIEGGFLDVSRVGLVFTLITVALSVACLLSGFSN</sequence>
<accession>A0A8H2PZ55</accession>
<dbReference type="EMBL" id="VFRA01000001">
    <property type="protein sequence ID" value="TQO20994.1"/>
    <property type="molecule type" value="Genomic_DNA"/>
</dbReference>
<dbReference type="RefSeq" id="WP_141991220.1">
    <property type="nucleotide sequence ID" value="NZ_VFRA01000001.1"/>
</dbReference>
<feature type="transmembrane region" description="Helical" evidence="1">
    <location>
        <begin position="51"/>
        <end position="74"/>
    </location>
</feature>
<feature type="transmembrane region" description="Helical" evidence="1">
    <location>
        <begin position="95"/>
        <end position="116"/>
    </location>
</feature>
<dbReference type="Proteomes" id="UP000316560">
    <property type="component" value="Unassembled WGS sequence"/>
</dbReference>
<dbReference type="AlphaFoldDB" id="A0A8H2PZ55"/>
<keyword evidence="1" id="KW-1133">Transmembrane helix</keyword>
<evidence type="ECO:0000313" key="2">
    <source>
        <dbReference type="EMBL" id="TQO20994.1"/>
    </source>
</evidence>
<proteinExistence type="predicted"/>
<keyword evidence="1" id="KW-0812">Transmembrane</keyword>
<gene>
    <name evidence="2" type="ORF">FB472_2655</name>
</gene>
<keyword evidence="1" id="KW-0472">Membrane</keyword>
<comment type="caution">
    <text evidence="2">The sequence shown here is derived from an EMBL/GenBank/DDBJ whole genome shotgun (WGS) entry which is preliminary data.</text>
</comment>